<dbReference type="Gene3D" id="3.10.450.50">
    <property type="match status" value="1"/>
</dbReference>
<accession>A0ABP8GII3</accession>
<evidence type="ECO:0000313" key="4">
    <source>
        <dbReference type="Proteomes" id="UP001500582"/>
    </source>
</evidence>
<dbReference type="EMBL" id="BAABFT010000006">
    <property type="protein sequence ID" value="GAA4324931.1"/>
    <property type="molecule type" value="Genomic_DNA"/>
</dbReference>
<dbReference type="Proteomes" id="UP001500582">
    <property type="component" value="Unassembled WGS sequence"/>
</dbReference>
<dbReference type="SUPFAM" id="SSF54427">
    <property type="entry name" value="NTF2-like"/>
    <property type="match status" value="1"/>
</dbReference>
<keyword evidence="1" id="KW-0732">Signal</keyword>
<name>A0ABP8GII3_9SPHI</name>
<dbReference type="InterPro" id="IPR032710">
    <property type="entry name" value="NTF2-like_dom_sf"/>
</dbReference>
<organism evidence="3 4">
    <name type="scientific">Mucilaginibacter gynuensis</name>
    <dbReference type="NCBI Taxonomy" id="1302236"/>
    <lineage>
        <taxon>Bacteria</taxon>
        <taxon>Pseudomonadati</taxon>
        <taxon>Bacteroidota</taxon>
        <taxon>Sphingobacteriia</taxon>
        <taxon>Sphingobacteriales</taxon>
        <taxon>Sphingobacteriaceae</taxon>
        <taxon>Mucilaginibacter</taxon>
    </lineage>
</organism>
<dbReference type="PROSITE" id="PS51257">
    <property type="entry name" value="PROKAR_LIPOPROTEIN"/>
    <property type="match status" value="1"/>
</dbReference>
<dbReference type="Pfam" id="PF14534">
    <property type="entry name" value="DUF4440"/>
    <property type="match status" value="1"/>
</dbReference>
<proteinExistence type="predicted"/>
<dbReference type="InterPro" id="IPR027843">
    <property type="entry name" value="DUF4440"/>
</dbReference>
<feature type="signal peptide" evidence="1">
    <location>
        <begin position="1"/>
        <end position="37"/>
    </location>
</feature>
<evidence type="ECO:0000256" key="1">
    <source>
        <dbReference type="SAM" id="SignalP"/>
    </source>
</evidence>
<comment type="caution">
    <text evidence="3">The sequence shown here is derived from an EMBL/GenBank/DDBJ whole genome shotgun (WGS) entry which is preliminary data.</text>
</comment>
<protein>
    <submittedName>
        <fullName evidence="3">Nuclear transport factor 2 family protein</fullName>
    </submittedName>
</protein>
<sequence length="157" mass="18114">MITKANKDKVIILFNFINMKRLLLASLLFLFACTAFAQDKKTIANVLETQRQAWNRGDLDEFMQQYWKSDSLLFVGKSGPTYGWQQTLDNYKKGYPDKAAMGTLTFKIIKINLIDKTNAFVLGGWNLKREKDSPGGYFTLWFRKINGEWKIVADHSS</sequence>
<evidence type="ECO:0000313" key="3">
    <source>
        <dbReference type="EMBL" id="GAA4324931.1"/>
    </source>
</evidence>
<feature type="chain" id="PRO_5046414551" evidence="1">
    <location>
        <begin position="38"/>
        <end position="157"/>
    </location>
</feature>
<feature type="domain" description="DUF4440" evidence="2">
    <location>
        <begin position="43"/>
        <end position="151"/>
    </location>
</feature>
<reference evidence="4" key="1">
    <citation type="journal article" date="2019" name="Int. J. Syst. Evol. Microbiol.">
        <title>The Global Catalogue of Microorganisms (GCM) 10K type strain sequencing project: providing services to taxonomists for standard genome sequencing and annotation.</title>
        <authorList>
            <consortium name="The Broad Institute Genomics Platform"/>
            <consortium name="The Broad Institute Genome Sequencing Center for Infectious Disease"/>
            <person name="Wu L."/>
            <person name="Ma J."/>
        </authorList>
    </citation>
    <scope>NUCLEOTIDE SEQUENCE [LARGE SCALE GENOMIC DNA]</scope>
    <source>
        <strain evidence="4">JCM 17705</strain>
    </source>
</reference>
<gene>
    <name evidence="3" type="ORF">GCM10023149_26890</name>
</gene>
<evidence type="ECO:0000259" key="2">
    <source>
        <dbReference type="Pfam" id="PF14534"/>
    </source>
</evidence>
<keyword evidence="4" id="KW-1185">Reference proteome</keyword>